<dbReference type="SUPFAM" id="SSF161098">
    <property type="entry name" value="MetI-like"/>
    <property type="match status" value="1"/>
</dbReference>
<dbReference type="GO" id="GO:0043190">
    <property type="term" value="C:ATP-binding cassette (ABC) transporter complex"/>
    <property type="evidence" value="ECO:0007669"/>
    <property type="project" value="InterPro"/>
</dbReference>
<evidence type="ECO:0000256" key="3">
    <source>
        <dbReference type="ARBA" id="ARBA00022448"/>
    </source>
</evidence>
<sequence length="227" mass="24893">MHYEFDFASVAAHWPLLLQGAWSTIQLSFLATLLGFLLGVVCAVARGSRHGWLRAAVGGYVELIRNTPLLIQCYFLIFGLSSVGITMPVMAGATMALVINIGAYSCEIVRAGIESIQHGQIEAAHCLGLSPLQVLRHVVLQPAVERVWPALTSQFVLMMLASSILSSVGAEELLGVANRVQSDTFRNFEVFLVLWVLYLALSCLMRAGFWMLGQLAFTRRRKLGTPL</sequence>
<accession>A0A6M3ZJV9</accession>
<comment type="subcellular location">
    <subcellularLocation>
        <location evidence="1">Cell inner membrane</location>
        <topology evidence="1">Multi-pass membrane protein</topology>
    </subcellularLocation>
    <subcellularLocation>
        <location evidence="8">Cell membrane</location>
        <topology evidence="8">Multi-pass membrane protein</topology>
    </subcellularLocation>
</comment>
<dbReference type="EMBL" id="CP008956">
    <property type="protein sequence ID" value="QJP98915.1"/>
    <property type="molecule type" value="Genomic_DNA"/>
</dbReference>
<evidence type="ECO:0000256" key="2">
    <source>
        <dbReference type="ARBA" id="ARBA00010072"/>
    </source>
</evidence>
<feature type="domain" description="ABC transmembrane type-1" evidence="9">
    <location>
        <begin position="21"/>
        <end position="205"/>
    </location>
</feature>
<evidence type="ECO:0000256" key="1">
    <source>
        <dbReference type="ARBA" id="ARBA00004429"/>
    </source>
</evidence>
<keyword evidence="4" id="KW-1003">Cell membrane</keyword>
<keyword evidence="5 8" id="KW-0812">Transmembrane</keyword>
<evidence type="ECO:0000256" key="6">
    <source>
        <dbReference type="ARBA" id="ARBA00022989"/>
    </source>
</evidence>
<feature type="transmembrane region" description="Helical" evidence="8">
    <location>
        <begin position="190"/>
        <end position="212"/>
    </location>
</feature>
<keyword evidence="7 8" id="KW-0472">Membrane</keyword>
<dbReference type="Pfam" id="PF00528">
    <property type="entry name" value="BPD_transp_1"/>
    <property type="match status" value="1"/>
</dbReference>
<dbReference type="AlphaFoldDB" id="A0A6M3ZJV9"/>
<evidence type="ECO:0000256" key="7">
    <source>
        <dbReference type="ARBA" id="ARBA00023136"/>
    </source>
</evidence>
<dbReference type="GO" id="GO:0022857">
    <property type="term" value="F:transmembrane transporter activity"/>
    <property type="evidence" value="ECO:0007669"/>
    <property type="project" value="InterPro"/>
</dbReference>
<evidence type="ECO:0000256" key="5">
    <source>
        <dbReference type="ARBA" id="ARBA00022692"/>
    </source>
</evidence>
<comment type="similarity">
    <text evidence="2">Belongs to the binding-protein-dependent transport system permease family. HisMQ subfamily.</text>
</comment>
<dbReference type="NCBIfam" id="TIGR01726">
    <property type="entry name" value="HEQRo_perm_3TM"/>
    <property type="match status" value="1"/>
</dbReference>
<dbReference type="Proteomes" id="UP000501648">
    <property type="component" value="Chromosome"/>
</dbReference>
<evidence type="ECO:0000313" key="10">
    <source>
        <dbReference type="EMBL" id="QJP98915.1"/>
    </source>
</evidence>
<reference evidence="10 11" key="1">
    <citation type="journal article" date="2012" name="J. Bacteriol.">
        <title>Genome sequence of the pathogenic Herbaspirillum seropedicae strain Os34, isolated from rice roots.</title>
        <authorList>
            <person name="Ye W."/>
            <person name="Ye S."/>
            <person name="Liu J."/>
            <person name="Chang S."/>
            <person name="Chen M."/>
            <person name="Zhu B."/>
            <person name="Guo L."/>
            <person name="An Q."/>
        </authorList>
    </citation>
    <scope>NUCLEOTIDE SEQUENCE [LARGE SCALE GENOMIC DNA]</scope>
    <source>
        <strain evidence="10 11">Os34</strain>
    </source>
</reference>
<dbReference type="Gene3D" id="1.10.3720.10">
    <property type="entry name" value="MetI-like"/>
    <property type="match status" value="1"/>
</dbReference>
<dbReference type="InterPro" id="IPR000515">
    <property type="entry name" value="MetI-like"/>
</dbReference>
<keyword evidence="6 8" id="KW-1133">Transmembrane helix</keyword>
<name>A0A6M3ZJV9_9BURK</name>
<dbReference type="GO" id="GO:0006865">
    <property type="term" value="P:amino acid transport"/>
    <property type="evidence" value="ECO:0007669"/>
    <property type="project" value="TreeGrafter"/>
</dbReference>
<organism evidence="10 11">
    <name type="scientific">Herbaspirillum rubrisubalbicans Os34</name>
    <dbReference type="NCBI Taxonomy" id="1235827"/>
    <lineage>
        <taxon>Bacteria</taxon>
        <taxon>Pseudomonadati</taxon>
        <taxon>Pseudomonadota</taxon>
        <taxon>Betaproteobacteria</taxon>
        <taxon>Burkholderiales</taxon>
        <taxon>Oxalobacteraceae</taxon>
        <taxon>Herbaspirillum</taxon>
    </lineage>
</organism>
<evidence type="ECO:0000313" key="11">
    <source>
        <dbReference type="Proteomes" id="UP000501648"/>
    </source>
</evidence>
<evidence type="ECO:0000259" key="9">
    <source>
        <dbReference type="PROSITE" id="PS50928"/>
    </source>
</evidence>
<dbReference type="PROSITE" id="PS50928">
    <property type="entry name" value="ABC_TM1"/>
    <property type="match status" value="1"/>
</dbReference>
<evidence type="ECO:0000256" key="4">
    <source>
        <dbReference type="ARBA" id="ARBA00022475"/>
    </source>
</evidence>
<keyword evidence="3 8" id="KW-0813">Transport</keyword>
<dbReference type="InterPro" id="IPR043429">
    <property type="entry name" value="ArtM/GltK/GlnP/TcyL/YhdX-like"/>
</dbReference>
<proteinExistence type="inferred from homology"/>
<dbReference type="CDD" id="cd06261">
    <property type="entry name" value="TM_PBP2"/>
    <property type="match status" value="1"/>
</dbReference>
<dbReference type="InterPro" id="IPR010065">
    <property type="entry name" value="AA_ABC_transptr_permease_3TM"/>
</dbReference>
<dbReference type="PANTHER" id="PTHR30614:SF35">
    <property type="entry name" value="ABC TRANSPORTER PERMEASE PROTEIN"/>
    <property type="match status" value="1"/>
</dbReference>
<evidence type="ECO:0000256" key="8">
    <source>
        <dbReference type="RuleBase" id="RU363032"/>
    </source>
</evidence>
<protein>
    <submittedName>
        <fullName evidence="10">Amino acid ABC transporter permease</fullName>
    </submittedName>
</protein>
<dbReference type="RefSeq" id="WP_017451850.1">
    <property type="nucleotide sequence ID" value="NZ_CP008956.1"/>
</dbReference>
<feature type="transmembrane region" description="Helical" evidence="8">
    <location>
        <begin position="20"/>
        <end position="45"/>
    </location>
</feature>
<dbReference type="PANTHER" id="PTHR30614">
    <property type="entry name" value="MEMBRANE COMPONENT OF AMINO ACID ABC TRANSPORTER"/>
    <property type="match status" value="1"/>
</dbReference>
<feature type="transmembrane region" description="Helical" evidence="8">
    <location>
        <begin position="147"/>
        <end position="170"/>
    </location>
</feature>
<dbReference type="InterPro" id="IPR035906">
    <property type="entry name" value="MetI-like_sf"/>
</dbReference>
<gene>
    <name evidence="10" type="ORF">C798_01325</name>
</gene>